<dbReference type="NCBIfam" id="NF010479">
    <property type="entry name" value="PRK13904.1"/>
    <property type="match status" value="1"/>
</dbReference>
<dbReference type="GO" id="GO:0051301">
    <property type="term" value="P:cell division"/>
    <property type="evidence" value="ECO:0007669"/>
    <property type="project" value="UniProtKB-KW"/>
</dbReference>
<evidence type="ECO:0000256" key="13">
    <source>
        <dbReference type="ARBA" id="ARBA00022984"/>
    </source>
</evidence>
<dbReference type="InterPro" id="IPR036318">
    <property type="entry name" value="FAD-bd_PCMH-like_sf"/>
</dbReference>
<evidence type="ECO:0000256" key="15">
    <source>
        <dbReference type="ARBA" id="ARBA00023306"/>
    </source>
</evidence>
<keyword evidence="7 19" id="KW-0963">Cytoplasm</keyword>
<evidence type="ECO:0000256" key="8">
    <source>
        <dbReference type="ARBA" id="ARBA00022618"/>
    </source>
</evidence>
<evidence type="ECO:0000256" key="17">
    <source>
        <dbReference type="ARBA" id="ARBA00031026"/>
    </source>
</evidence>
<comment type="pathway">
    <text evidence="4 19">Cell wall biogenesis; peptidoglycan biosynthesis.</text>
</comment>
<gene>
    <name evidence="19" type="primary">murB</name>
    <name evidence="21" type="ORF">LNAT_P0277</name>
</gene>
<evidence type="ECO:0000256" key="19">
    <source>
        <dbReference type="HAMAP-Rule" id="MF_00037"/>
    </source>
</evidence>
<evidence type="ECO:0000256" key="18">
    <source>
        <dbReference type="ARBA" id="ARBA00048914"/>
    </source>
</evidence>
<keyword evidence="12 19" id="KW-0133">Cell shape</keyword>
<reference evidence="21 22" key="1">
    <citation type="journal article" date="2017" name="Syst. Appl. Microbiol.">
        <title>Lebetimonas natsushimae sp. nov., a novel strictly anaerobic, moderately thermophilic chemoautotroph isolated from a deep-sea hydrothermal vent polychaete nest in the Mid-Okinawa Trough.</title>
        <authorList>
            <person name="Nagata R."/>
            <person name="Takaki Y."/>
            <person name="Tame A."/>
            <person name="Nunoura T."/>
            <person name="Muto H."/>
            <person name="Mino S."/>
            <person name="Sawayama S."/>
            <person name="Takai K."/>
            <person name="Nakagawa S."/>
        </authorList>
    </citation>
    <scope>NUCLEOTIDE SEQUENCE [LARGE SCALE GENOMIC DNA]</scope>
    <source>
        <strain evidence="21 22">HS1857</strain>
    </source>
</reference>
<evidence type="ECO:0000256" key="6">
    <source>
        <dbReference type="ARBA" id="ARBA00015188"/>
    </source>
</evidence>
<dbReference type="UniPathway" id="UPA00219"/>
<keyword evidence="8 19" id="KW-0132">Cell division</keyword>
<keyword evidence="15 19" id="KW-0131">Cell cycle</keyword>
<dbReference type="SUPFAM" id="SSF56176">
    <property type="entry name" value="FAD-binding/transporter-associated domain-like"/>
    <property type="match status" value="1"/>
</dbReference>
<evidence type="ECO:0000256" key="1">
    <source>
        <dbReference type="ARBA" id="ARBA00001974"/>
    </source>
</evidence>
<dbReference type="Pfam" id="PF02873">
    <property type="entry name" value="MurB_C"/>
    <property type="match status" value="1"/>
</dbReference>
<dbReference type="InterPro" id="IPR003170">
    <property type="entry name" value="MurB"/>
</dbReference>
<keyword evidence="13 19" id="KW-0573">Peptidoglycan synthesis</keyword>
<evidence type="ECO:0000256" key="4">
    <source>
        <dbReference type="ARBA" id="ARBA00004752"/>
    </source>
</evidence>
<dbReference type="PANTHER" id="PTHR21071:SF4">
    <property type="entry name" value="UDP-N-ACETYLENOLPYRUVOYLGLUCOSAMINE REDUCTASE"/>
    <property type="match status" value="1"/>
</dbReference>
<dbReference type="HAMAP" id="MF_00037">
    <property type="entry name" value="MurB"/>
    <property type="match status" value="1"/>
</dbReference>
<dbReference type="Gene3D" id="3.30.465.10">
    <property type="match status" value="1"/>
</dbReference>
<dbReference type="GO" id="GO:0008762">
    <property type="term" value="F:UDP-N-acetylmuramate dehydrogenase activity"/>
    <property type="evidence" value="ECO:0007669"/>
    <property type="project" value="UniProtKB-UniRule"/>
</dbReference>
<protein>
    <recommendedName>
        <fullName evidence="6 19">UDP-N-acetylenolpyruvoylglucosamine reductase</fullName>
        <ecNumber evidence="5 19">1.3.1.98</ecNumber>
    </recommendedName>
    <alternativeName>
        <fullName evidence="17 19">UDP-N-acetylmuramate dehydrogenase</fullName>
    </alternativeName>
</protein>
<dbReference type="InterPro" id="IPR011601">
    <property type="entry name" value="MurB_C"/>
</dbReference>
<feature type="active site" evidence="19">
    <location>
        <position position="255"/>
    </location>
</feature>
<dbReference type="GO" id="GO:0050660">
    <property type="term" value="F:flavin adenine dinucleotide binding"/>
    <property type="evidence" value="ECO:0007669"/>
    <property type="project" value="InterPro"/>
</dbReference>
<dbReference type="OrthoDB" id="9804753at2"/>
<dbReference type="PANTHER" id="PTHR21071">
    <property type="entry name" value="UDP-N-ACETYLENOLPYRUVOYLGLUCOSAMINE REDUCTASE"/>
    <property type="match status" value="1"/>
</dbReference>
<keyword evidence="9 19" id="KW-0285">Flavoprotein</keyword>
<evidence type="ECO:0000256" key="2">
    <source>
        <dbReference type="ARBA" id="ARBA00003921"/>
    </source>
</evidence>
<evidence type="ECO:0000256" key="3">
    <source>
        <dbReference type="ARBA" id="ARBA00004496"/>
    </source>
</evidence>
<evidence type="ECO:0000256" key="12">
    <source>
        <dbReference type="ARBA" id="ARBA00022960"/>
    </source>
</evidence>
<accession>A0A292Y872</accession>
<evidence type="ECO:0000256" key="11">
    <source>
        <dbReference type="ARBA" id="ARBA00022857"/>
    </source>
</evidence>
<evidence type="ECO:0000259" key="20">
    <source>
        <dbReference type="Pfam" id="PF02873"/>
    </source>
</evidence>
<dbReference type="EMBL" id="BDME01000001">
    <property type="protein sequence ID" value="GAX86982.1"/>
    <property type="molecule type" value="Genomic_DNA"/>
</dbReference>
<evidence type="ECO:0000256" key="10">
    <source>
        <dbReference type="ARBA" id="ARBA00022827"/>
    </source>
</evidence>
<comment type="similarity">
    <text evidence="19">Belongs to the MurB family.</text>
</comment>
<dbReference type="GO" id="GO:0071555">
    <property type="term" value="P:cell wall organization"/>
    <property type="evidence" value="ECO:0007669"/>
    <property type="project" value="UniProtKB-KW"/>
</dbReference>
<evidence type="ECO:0000256" key="7">
    <source>
        <dbReference type="ARBA" id="ARBA00022490"/>
    </source>
</evidence>
<dbReference type="NCBIfam" id="TIGR00179">
    <property type="entry name" value="murB"/>
    <property type="match status" value="1"/>
</dbReference>
<evidence type="ECO:0000313" key="21">
    <source>
        <dbReference type="EMBL" id="GAX86982.1"/>
    </source>
</evidence>
<dbReference type="GO" id="GO:0005829">
    <property type="term" value="C:cytosol"/>
    <property type="evidence" value="ECO:0007669"/>
    <property type="project" value="TreeGrafter"/>
</dbReference>
<dbReference type="InterPro" id="IPR036635">
    <property type="entry name" value="MurB_C_sf"/>
</dbReference>
<dbReference type="GO" id="GO:0008360">
    <property type="term" value="P:regulation of cell shape"/>
    <property type="evidence" value="ECO:0007669"/>
    <property type="project" value="UniProtKB-KW"/>
</dbReference>
<comment type="subcellular location">
    <subcellularLocation>
        <location evidence="3 19">Cytoplasm</location>
    </subcellularLocation>
</comment>
<dbReference type="Proteomes" id="UP000217944">
    <property type="component" value="Unassembled WGS sequence"/>
</dbReference>
<comment type="caution">
    <text evidence="21">The sequence shown here is derived from an EMBL/GenBank/DDBJ whole genome shotgun (WGS) entry which is preliminary data.</text>
</comment>
<evidence type="ECO:0000313" key="22">
    <source>
        <dbReference type="Proteomes" id="UP000217944"/>
    </source>
</evidence>
<comment type="cofactor">
    <cofactor evidence="1 19">
        <name>FAD</name>
        <dbReference type="ChEBI" id="CHEBI:57692"/>
    </cofactor>
</comment>
<feature type="domain" description="UDP-N-acetylenolpyruvoylglucosamine reductase C-terminal" evidence="20">
    <location>
        <begin position="167"/>
        <end position="259"/>
    </location>
</feature>
<evidence type="ECO:0000256" key="5">
    <source>
        <dbReference type="ARBA" id="ARBA00012518"/>
    </source>
</evidence>
<dbReference type="AlphaFoldDB" id="A0A292Y872"/>
<evidence type="ECO:0000256" key="9">
    <source>
        <dbReference type="ARBA" id="ARBA00022630"/>
    </source>
</evidence>
<dbReference type="Gene3D" id="3.90.78.10">
    <property type="entry name" value="UDP-N-acetylenolpyruvoylglucosamine reductase, C-terminal domain"/>
    <property type="match status" value="1"/>
</dbReference>
<keyword evidence="11 19" id="KW-0521">NADP</keyword>
<dbReference type="SUPFAM" id="SSF56194">
    <property type="entry name" value="Uridine diphospho-N-Acetylenolpyruvylglucosamine reductase, MurB, C-terminal domain"/>
    <property type="match status" value="1"/>
</dbReference>
<evidence type="ECO:0000256" key="16">
    <source>
        <dbReference type="ARBA" id="ARBA00023316"/>
    </source>
</evidence>
<feature type="active site" evidence="19">
    <location>
        <position position="143"/>
    </location>
</feature>
<proteinExistence type="inferred from homology"/>
<dbReference type="RefSeq" id="WP_096258141.1">
    <property type="nucleotide sequence ID" value="NZ_BDME01000001.1"/>
</dbReference>
<evidence type="ECO:0000256" key="14">
    <source>
        <dbReference type="ARBA" id="ARBA00023002"/>
    </source>
</evidence>
<keyword evidence="14 19" id="KW-0560">Oxidoreductase</keyword>
<sequence>MKNEKWKIIDFSKFSSIKIGPKIKVKIIDENNYNGEFLIGRATNTLISQNAKNLGILSDKYKFIEYKNGLLKVGAKVKNRMLYNFCKRNNIGGFEFLSHLPGTIGGSIKMNAGVKNEEISNNLVSIKTINGWIKKKDINFSYRYSNIETPVFEAVFEIKRDYDPELDEYLKNLRSNQPKAPSLGSVFKNPKDDFAGRLIEAAGLKGEKKGDIQISPIHGNFFVNLGKGTFEDMIYLIELTKKRVYEKFRIKLEEEIKIIF</sequence>
<keyword evidence="22" id="KW-1185">Reference proteome</keyword>
<comment type="function">
    <text evidence="2 19">Cell wall formation.</text>
</comment>
<organism evidence="21 22">
    <name type="scientific">Lebetimonas natsushimae</name>
    <dbReference type="NCBI Taxonomy" id="1936991"/>
    <lineage>
        <taxon>Bacteria</taxon>
        <taxon>Pseudomonadati</taxon>
        <taxon>Campylobacterota</taxon>
        <taxon>Epsilonproteobacteria</taxon>
        <taxon>Nautiliales</taxon>
        <taxon>Nautiliaceae</taxon>
        <taxon>Lebetimonas</taxon>
    </lineage>
</organism>
<feature type="active site" description="Proton donor" evidence="19">
    <location>
        <position position="185"/>
    </location>
</feature>
<dbReference type="EC" id="1.3.1.98" evidence="5 19"/>
<keyword evidence="10 19" id="KW-0274">FAD</keyword>
<comment type="catalytic activity">
    <reaction evidence="18 19">
        <text>UDP-N-acetyl-alpha-D-muramate + NADP(+) = UDP-N-acetyl-3-O-(1-carboxyvinyl)-alpha-D-glucosamine + NADPH + H(+)</text>
        <dbReference type="Rhea" id="RHEA:12248"/>
        <dbReference type="ChEBI" id="CHEBI:15378"/>
        <dbReference type="ChEBI" id="CHEBI:57783"/>
        <dbReference type="ChEBI" id="CHEBI:58349"/>
        <dbReference type="ChEBI" id="CHEBI:68483"/>
        <dbReference type="ChEBI" id="CHEBI:70757"/>
        <dbReference type="EC" id="1.3.1.98"/>
    </reaction>
</comment>
<name>A0A292Y872_9BACT</name>
<dbReference type="InterPro" id="IPR016169">
    <property type="entry name" value="FAD-bd_PCMH_sub2"/>
</dbReference>
<dbReference type="GO" id="GO:0009252">
    <property type="term" value="P:peptidoglycan biosynthetic process"/>
    <property type="evidence" value="ECO:0007669"/>
    <property type="project" value="UniProtKB-UniRule"/>
</dbReference>
<keyword evidence="16 19" id="KW-0961">Cell wall biogenesis/degradation</keyword>